<dbReference type="EC" id="1.3.99.33" evidence="4"/>
<keyword evidence="7" id="KW-0274">FAD</keyword>
<evidence type="ECO:0000313" key="11">
    <source>
        <dbReference type="EMBL" id="EOL44721.1"/>
    </source>
</evidence>
<evidence type="ECO:0000313" key="12">
    <source>
        <dbReference type="Proteomes" id="UP000013785"/>
    </source>
</evidence>
<dbReference type="PATRIC" id="fig|1158610.3.peg.1523"/>
<evidence type="ECO:0000256" key="2">
    <source>
        <dbReference type="ARBA" id="ARBA00001974"/>
    </source>
</evidence>
<dbReference type="Pfam" id="PF00890">
    <property type="entry name" value="FAD_binding_2"/>
    <property type="match status" value="1"/>
</dbReference>
<evidence type="ECO:0000256" key="7">
    <source>
        <dbReference type="ARBA" id="ARBA00022827"/>
    </source>
</evidence>
<dbReference type="Pfam" id="PF04205">
    <property type="entry name" value="FMN_bind"/>
    <property type="match status" value="1"/>
</dbReference>
<dbReference type="SUPFAM" id="SSF51905">
    <property type="entry name" value="FAD/NAD(P)-binding domain"/>
    <property type="match status" value="1"/>
</dbReference>
<dbReference type="OrthoDB" id="9806724at2"/>
<evidence type="ECO:0000256" key="4">
    <source>
        <dbReference type="ARBA" id="ARBA00013137"/>
    </source>
</evidence>
<dbReference type="EMBL" id="AJAT01000013">
    <property type="protein sequence ID" value="EOL44721.1"/>
    <property type="molecule type" value="Genomic_DNA"/>
</dbReference>
<evidence type="ECO:0000256" key="9">
    <source>
        <dbReference type="ARBA" id="ARBA00049922"/>
    </source>
</evidence>
<dbReference type="GO" id="GO:0016020">
    <property type="term" value="C:membrane"/>
    <property type="evidence" value="ECO:0007669"/>
    <property type="project" value="InterPro"/>
</dbReference>
<sequence length="631" mass="67629">MGLFVKKRTMWAVGILSIFLLVGSGCQTDEKRANEVKSGTYSATTKGFHADVGVEVTVDDKGKITELVADVGGETPELGGEAGPKVAKEIIEKQSLDIEAVSGASITSKAVVDATETALKESGMDTEKLKGKKQTAGENEEITTDIVVVGAGASGTAAAAAAIDGGAKVVMLEKTKDVGGISKFFAGGPFAVESHLQKEAGKEYDIKKEDVLQTLNDYAHYINYGPLTKAIVYKSGDTIEWMEKWGVDFHVNEETPQIAHQDDDMKWRLYHWYDLFSYEPTDKAAIDVVHEKLADAGLEVKFNTTAEKLLKDKEGNVIGVEATKEDGSKLTVHAKSVILGTGGFAGNPDMMEEYYNTDALGQWGEDGAGVKMAWDAGAAKWDTASSLLHGNGMVAPSKESDVTLSTSPFNQIVRSPLLWIDRGGNRYCNEEAVWDTALSSNAAYSVGGIYYIVVDKATLDSYTKGKPLVMDTAVGGPNMDKADFVELAEEGVKQGIITKGETVEELAKGLDVEKSTLQTTVEDYNTAVKTKEDAYGKSKDSLVYGVEEGPFYAVKMQISNLGTLGGVRVNDKLQATDENLKPISGLYVVGNDAAGFYGNNTAYPPYEGLATGFAWNSGRIAGEDASSRLKE</sequence>
<comment type="cofactor">
    <cofactor evidence="2">
        <name>FAD</name>
        <dbReference type="ChEBI" id="CHEBI:57692"/>
    </cofactor>
</comment>
<dbReference type="Proteomes" id="UP000013785">
    <property type="component" value="Unassembled WGS sequence"/>
</dbReference>
<dbReference type="Gene3D" id="3.90.700.10">
    <property type="entry name" value="Succinate dehydrogenase/fumarate reductase flavoprotein, catalytic domain"/>
    <property type="match status" value="1"/>
</dbReference>
<dbReference type="AlphaFoldDB" id="R3W9Y4"/>
<keyword evidence="8" id="KW-0560">Oxidoreductase</keyword>
<evidence type="ECO:0000256" key="1">
    <source>
        <dbReference type="ARBA" id="ARBA00001917"/>
    </source>
</evidence>
<dbReference type="PANTHER" id="PTHR43400:SF7">
    <property type="entry name" value="FAD-DEPENDENT OXIDOREDUCTASE 2 FAD BINDING DOMAIN-CONTAINING PROTEIN"/>
    <property type="match status" value="1"/>
</dbReference>
<comment type="caution">
    <text evidence="11">The sequence shown here is derived from an EMBL/GenBank/DDBJ whole genome shotgun (WGS) entry which is preliminary data.</text>
</comment>
<accession>R3W9Y4</accession>
<keyword evidence="12" id="KW-1185">Reference proteome</keyword>
<name>R3W9Y4_9ENTE</name>
<protein>
    <recommendedName>
        <fullName evidence="5">Urocanate reductase</fullName>
        <ecNumber evidence="4">1.3.99.33</ecNumber>
    </recommendedName>
</protein>
<dbReference type="eggNOG" id="COG3976">
    <property type="taxonomic scope" value="Bacteria"/>
</dbReference>
<dbReference type="InterPro" id="IPR003953">
    <property type="entry name" value="FAD-dep_OxRdtase_2_FAD-bd"/>
</dbReference>
<gene>
    <name evidence="11" type="ORF">UC3_01538</name>
</gene>
<dbReference type="HOGENOM" id="CLU_011398_4_0_9"/>
<dbReference type="InterPro" id="IPR007329">
    <property type="entry name" value="FMN-bd"/>
</dbReference>
<evidence type="ECO:0000256" key="6">
    <source>
        <dbReference type="ARBA" id="ARBA00022630"/>
    </source>
</evidence>
<dbReference type="Gene3D" id="3.50.50.60">
    <property type="entry name" value="FAD/NAD(P)-binding domain"/>
    <property type="match status" value="1"/>
</dbReference>
<evidence type="ECO:0000259" key="10">
    <source>
        <dbReference type="SMART" id="SM00900"/>
    </source>
</evidence>
<comment type="cofactor">
    <cofactor evidence="1">
        <name>FMN</name>
        <dbReference type="ChEBI" id="CHEBI:58210"/>
    </cofactor>
</comment>
<dbReference type="PRINTS" id="PR00411">
    <property type="entry name" value="PNDRDTASEI"/>
</dbReference>
<evidence type="ECO:0000256" key="5">
    <source>
        <dbReference type="ARBA" id="ARBA00015872"/>
    </source>
</evidence>
<dbReference type="PANTHER" id="PTHR43400">
    <property type="entry name" value="FUMARATE REDUCTASE"/>
    <property type="match status" value="1"/>
</dbReference>
<comment type="catalytic activity">
    <reaction evidence="9">
        <text>dihydrourocanate + A = urocanate + AH2</text>
        <dbReference type="Rhea" id="RHEA:36059"/>
        <dbReference type="ChEBI" id="CHEBI:13193"/>
        <dbReference type="ChEBI" id="CHEBI:17499"/>
        <dbReference type="ChEBI" id="CHEBI:27247"/>
        <dbReference type="ChEBI" id="CHEBI:72991"/>
        <dbReference type="EC" id="1.3.99.33"/>
    </reaction>
</comment>
<dbReference type="RefSeq" id="WP_010768201.1">
    <property type="nucleotide sequence ID" value="NZ_ASWE01000003.1"/>
</dbReference>
<dbReference type="eggNOG" id="COG1053">
    <property type="taxonomic scope" value="Bacteria"/>
</dbReference>
<keyword evidence="6" id="KW-0285">Flavoprotein</keyword>
<dbReference type="InterPro" id="IPR050315">
    <property type="entry name" value="FAD-oxidoreductase_2"/>
</dbReference>
<dbReference type="SUPFAM" id="SSF56425">
    <property type="entry name" value="Succinate dehydrogenase/fumarate reductase flavoprotein, catalytic domain"/>
    <property type="match status" value="1"/>
</dbReference>
<dbReference type="SMART" id="SM00900">
    <property type="entry name" value="FMN_bind"/>
    <property type="match status" value="1"/>
</dbReference>
<dbReference type="InterPro" id="IPR027477">
    <property type="entry name" value="Succ_DH/fumarate_Rdtase_cat_sf"/>
</dbReference>
<comment type="similarity">
    <text evidence="3">Belongs to the FAD-dependent oxidoreductase 2 family. FRD/SDH subfamily.</text>
</comment>
<dbReference type="PROSITE" id="PS51257">
    <property type="entry name" value="PROKAR_LIPOPROTEIN"/>
    <property type="match status" value="1"/>
</dbReference>
<organism evidence="11 12">
    <name type="scientific">Enterococcus phoeniculicola ATCC BAA-412</name>
    <dbReference type="NCBI Taxonomy" id="1158610"/>
    <lineage>
        <taxon>Bacteria</taxon>
        <taxon>Bacillati</taxon>
        <taxon>Bacillota</taxon>
        <taxon>Bacilli</taxon>
        <taxon>Lactobacillales</taxon>
        <taxon>Enterococcaceae</taxon>
        <taxon>Enterococcus</taxon>
    </lineage>
</organism>
<feature type="domain" description="FMN-binding" evidence="10">
    <location>
        <begin position="47"/>
        <end position="122"/>
    </location>
</feature>
<dbReference type="InterPro" id="IPR036188">
    <property type="entry name" value="FAD/NAD-bd_sf"/>
</dbReference>
<dbReference type="GO" id="GO:0010181">
    <property type="term" value="F:FMN binding"/>
    <property type="evidence" value="ECO:0007669"/>
    <property type="project" value="InterPro"/>
</dbReference>
<reference evidence="11 12" key="1">
    <citation type="submission" date="2013-02" db="EMBL/GenBank/DDBJ databases">
        <title>The Genome Sequence of Enterococcus phoeniculicola BAA-412.</title>
        <authorList>
            <consortium name="The Broad Institute Genome Sequencing Platform"/>
            <consortium name="The Broad Institute Genome Sequencing Center for Infectious Disease"/>
            <person name="Earl A.M."/>
            <person name="Gilmore M.S."/>
            <person name="Lebreton F."/>
            <person name="Walker B."/>
            <person name="Young S.K."/>
            <person name="Zeng Q."/>
            <person name="Gargeya S."/>
            <person name="Fitzgerald M."/>
            <person name="Haas B."/>
            <person name="Abouelleil A."/>
            <person name="Alvarado L."/>
            <person name="Arachchi H.M."/>
            <person name="Berlin A.M."/>
            <person name="Chapman S.B."/>
            <person name="Dewar J."/>
            <person name="Goldberg J."/>
            <person name="Griggs A."/>
            <person name="Gujja S."/>
            <person name="Hansen M."/>
            <person name="Howarth C."/>
            <person name="Imamovic A."/>
            <person name="Larimer J."/>
            <person name="McCowan C."/>
            <person name="Murphy C."/>
            <person name="Neiman D."/>
            <person name="Pearson M."/>
            <person name="Priest M."/>
            <person name="Roberts A."/>
            <person name="Saif S."/>
            <person name="Shea T."/>
            <person name="Sisk P."/>
            <person name="Sykes S."/>
            <person name="Wortman J."/>
            <person name="Nusbaum C."/>
            <person name="Birren B."/>
        </authorList>
    </citation>
    <scope>NUCLEOTIDE SEQUENCE [LARGE SCALE GENOMIC DNA]</scope>
    <source>
        <strain evidence="11 12">ATCC BAA-412</strain>
    </source>
</reference>
<dbReference type="Gene3D" id="3.90.1010.20">
    <property type="match status" value="1"/>
</dbReference>
<dbReference type="STRING" id="154621.RV11_GL002470"/>
<dbReference type="GO" id="GO:0033765">
    <property type="term" value="F:steroid dehydrogenase activity, acting on the CH-CH group of donors"/>
    <property type="evidence" value="ECO:0007669"/>
    <property type="project" value="UniProtKB-ARBA"/>
</dbReference>
<proteinExistence type="inferred from homology"/>
<evidence type="ECO:0000256" key="8">
    <source>
        <dbReference type="ARBA" id="ARBA00023002"/>
    </source>
</evidence>
<evidence type="ECO:0000256" key="3">
    <source>
        <dbReference type="ARBA" id="ARBA00008040"/>
    </source>
</evidence>